<evidence type="ECO:0000256" key="2">
    <source>
        <dbReference type="ARBA" id="ARBA00022723"/>
    </source>
</evidence>
<keyword evidence="7" id="KW-1185">Reference proteome</keyword>
<evidence type="ECO:0000259" key="5">
    <source>
        <dbReference type="PROSITE" id="PS51891"/>
    </source>
</evidence>
<reference evidence="6" key="1">
    <citation type="submission" date="2017-08" db="EMBL/GenBank/DDBJ databases">
        <authorList>
            <person name="Cuomo C."/>
            <person name="Billmyre B."/>
            <person name="Heitman J."/>
        </authorList>
    </citation>
    <scope>NUCLEOTIDE SEQUENCE</scope>
    <source>
        <strain evidence="6">CBS 12478</strain>
    </source>
</reference>
<evidence type="ECO:0000256" key="4">
    <source>
        <dbReference type="ARBA" id="ARBA00023239"/>
    </source>
</evidence>
<protein>
    <recommendedName>
        <fullName evidence="5">CENP-V/GFA domain-containing protein</fullName>
    </recommendedName>
</protein>
<keyword evidence="4" id="KW-0456">Lyase</keyword>
<dbReference type="KEGG" id="ksn:90829936"/>
<feature type="domain" description="CENP-V/GFA" evidence="5">
    <location>
        <begin position="3"/>
        <end position="119"/>
    </location>
</feature>
<dbReference type="InterPro" id="IPR006913">
    <property type="entry name" value="CENP-V/GFA"/>
</dbReference>
<sequence>MPHQGQCLCGSSKIIIHSTKTKQDICHCTDCQHISGSAFGSSISVNESDVEITGDEIREFHSKAANGNPVTRVFCGKCGSSLAQKGAYFRGTIAIQTGNLPDFRMIPYGEEIFVKDRWEALSPVPGAKQVDGMPTRD</sequence>
<keyword evidence="2" id="KW-0479">Metal-binding</keyword>
<dbReference type="PANTHER" id="PTHR33337:SF40">
    <property type="entry name" value="CENP-V_GFA DOMAIN-CONTAINING PROTEIN-RELATED"/>
    <property type="match status" value="1"/>
</dbReference>
<dbReference type="SUPFAM" id="SSF51316">
    <property type="entry name" value="Mss4-like"/>
    <property type="match status" value="1"/>
</dbReference>
<dbReference type="PROSITE" id="PS51891">
    <property type="entry name" value="CENP_V_GFA"/>
    <property type="match status" value="1"/>
</dbReference>
<dbReference type="InterPro" id="IPR011057">
    <property type="entry name" value="Mss4-like_sf"/>
</dbReference>
<dbReference type="PANTHER" id="PTHR33337">
    <property type="entry name" value="GFA DOMAIN-CONTAINING PROTEIN"/>
    <property type="match status" value="1"/>
</dbReference>
<dbReference type="GO" id="GO:0046872">
    <property type="term" value="F:metal ion binding"/>
    <property type="evidence" value="ECO:0007669"/>
    <property type="project" value="UniProtKB-KW"/>
</dbReference>
<dbReference type="AlphaFoldDB" id="A0AAJ8MVU2"/>
<dbReference type="Gene3D" id="3.90.1590.10">
    <property type="entry name" value="glutathione-dependent formaldehyde- activating enzyme (gfa)"/>
    <property type="match status" value="1"/>
</dbReference>
<accession>A0AAJ8MVU2</accession>
<evidence type="ECO:0000256" key="1">
    <source>
        <dbReference type="ARBA" id="ARBA00005495"/>
    </source>
</evidence>
<proteinExistence type="inferred from homology"/>
<organism evidence="6 7">
    <name type="scientific">Kwoniella shandongensis</name>
    <dbReference type="NCBI Taxonomy" id="1734106"/>
    <lineage>
        <taxon>Eukaryota</taxon>
        <taxon>Fungi</taxon>
        <taxon>Dikarya</taxon>
        <taxon>Basidiomycota</taxon>
        <taxon>Agaricomycotina</taxon>
        <taxon>Tremellomycetes</taxon>
        <taxon>Tremellales</taxon>
        <taxon>Cryptococcaceae</taxon>
        <taxon>Kwoniella</taxon>
    </lineage>
</organism>
<comment type="similarity">
    <text evidence="1">Belongs to the Gfa family.</text>
</comment>
<dbReference type="Proteomes" id="UP000322225">
    <property type="component" value="Chromosome 4"/>
</dbReference>
<dbReference type="Pfam" id="PF04828">
    <property type="entry name" value="GFA"/>
    <property type="match status" value="1"/>
</dbReference>
<reference evidence="6" key="2">
    <citation type="submission" date="2024-01" db="EMBL/GenBank/DDBJ databases">
        <title>Comparative genomics of Cryptococcus and Kwoniella reveals pathogenesis evolution and contrasting modes of karyotype evolution via chromosome fusion or intercentromeric recombination.</title>
        <authorList>
            <person name="Coelho M.A."/>
            <person name="David-Palma M."/>
            <person name="Shea T."/>
            <person name="Bowers K."/>
            <person name="McGinley-Smith S."/>
            <person name="Mohammad A.W."/>
            <person name="Gnirke A."/>
            <person name="Yurkov A.M."/>
            <person name="Nowrousian M."/>
            <person name="Sun S."/>
            <person name="Cuomo C.A."/>
            <person name="Heitman J."/>
        </authorList>
    </citation>
    <scope>NUCLEOTIDE SEQUENCE</scope>
    <source>
        <strain evidence="6">CBS 12478</strain>
    </source>
</reference>
<name>A0AAJ8MVU2_9TREE</name>
<evidence type="ECO:0000313" key="7">
    <source>
        <dbReference type="Proteomes" id="UP000322225"/>
    </source>
</evidence>
<dbReference type="GO" id="GO:0016846">
    <property type="term" value="F:carbon-sulfur lyase activity"/>
    <property type="evidence" value="ECO:0007669"/>
    <property type="project" value="InterPro"/>
</dbReference>
<gene>
    <name evidence="6" type="ORF">CI109_102350</name>
</gene>
<evidence type="ECO:0000256" key="3">
    <source>
        <dbReference type="ARBA" id="ARBA00022833"/>
    </source>
</evidence>
<keyword evidence="3" id="KW-0862">Zinc</keyword>
<evidence type="ECO:0000313" key="6">
    <source>
        <dbReference type="EMBL" id="WWD17905.1"/>
    </source>
</evidence>
<dbReference type="RefSeq" id="XP_065823212.1">
    <property type="nucleotide sequence ID" value="XM_065967140.1"/>
</dbReference>
<dbReference type="GeneID" id="90829936"/>
<dbReference type="EMBL" id="CP144054">
    <property type="protein sequence ID" value="WWD17905.1"/>
    <property type="molecule type" value="Genomic_DNA"/>
</dbReference>